<keyword evidence="3" id="KW-1185">Reference proteome</keyword>
<proteinExistence type="predicted"/>
<dbReference type="VEuPathDB" id="FungiDB:CPSG_08133"/>
<keyword evidence="1" id="KW-0812">Transmembrane</keyword>
<reference evidence="3" key="2">
    <citation type="submission" date="2010-03" db="EMBL/GenBank/DDBJ databases">
        <title>The genome sequence of Coccidioides posadasii strain Silveira.</title>
        <authorList>
            <consortium name="The Broad Institute Genome Sequencing Center for Infectious Disease"/>
            <person name="Neafsey D."/>
            <person name="Orbach M."/>
            <person name="Henn M.R."/>
            <person name="Cole G.T."/>
            <person name="Galgiani J."/>
            <person name="Gardner M.J."/>
            <person name="Kirkland T.N."/>
            <person name="Taylor J.W."/>
            <person name="Young S.K."/>
            <person name="Zeng Q."/>
            <person name="Koehrsen M."/>
            <person name="Alvarado L."/>
            <person name="Berlin A."/>
            <person name="Borenstein D."/>
            <person name="Chapman S.B."/>
            <person name="Chen Z."/>
            <person name="Engels R."/>
            <person name="Freedman E."/>
            <person name="Gellesch M."/>
            <person name="Goldberg J."/>
            <person name="Griggs A."/>
            <person name="Gujja S."/>
            <person name="Heilman E."/>
            <person name="Heiman D."/>
            <person name="Howarth C."/>
            <person name="Jen D."/>
            <person name="Larson L."/>
            <person name="Mehta T."/>
            <person name="Neiman D."/>
            <person name="Park D."/>
            <person name="Pearson M."/>
            <person name="Richards J."/>
            <person name="Roberts A."/>
            <person name="Saif S."/>
            <person name="Shea T."/>
            <person name="Shenoy N."/>
            <person name="Sisk P."/>
            <person name="Stolte C."/>
            <person name="Sykes S."/>
            <person name="Walk T."/>
            <person name="White J."/>
            <person name="Yandava C."/>
            <person name="Haas B."/>
            <person name="Nusbaum C."/>
            <person name="Birren B."/>
        </authorList>
    </citation>
    <scope>NUCLEOTIDE SEQUENCE [LARGE SCALE GENOMIC DNA]</scope>
    <source>
        <strain evidence="3">RMSCC 757 / Silveira</strain>
    </source>
</reference>
<evidence type="ECO:0000256" key="1">
    <source>
        <dbReference type="SAM" id="Phobius"/>
    </source>
</evidence>
<dbReference type="EMBL" id="GL636500">
    <property type="protein sequence ID" value="EFW15696.1"/>
    <property type="molecule type" value="Genomic_DNA"/>
</dbReference>
<evidence type="ECO:0000313" key="3">
    <source>
        <dbReference type="Proteomes" id="UP000002497"/>
    </source>
</evidence>
<organism evidence="3">
    <name type="scientific">Coccidioides posadasii (strain RMSCC 757 / Silveira)</name>
    <name type="common">Valley fever fungus</name>
    <dbReference type="NCBI Taxonomy" id="443226"/>
    <lineage>
        <taxon>Eukaryota</taxon>
        <taxon>Fungi</taxon>
        <taxon>Dikarya</taxon>
        <taxon>Ascomycota</taxon>
        <taxon>Pezizomycotina</taxon>
        <taxon>Eurotiomycetes</taxon>
        <taxon>Eurotiomycetidae</taxon>
        <taxon>Onygenales</taxon>
        <taxon>Onygenaceae</taxon>
        <taxon>Coccidioides</taxon>
    </lineage>
</organism>
<protein>
    <submittedName>
        <fullName evidence="2">Uncharacterized protein</fullName>
    </submittedName>
</protein>
<evidence type="ECO:0000313" key="2">
    <source>
        <dbReference type="EMBL" id="EFW15696.1"/>
    </source>
</evidence>
<feature type="transmembrane region" description="Helical" evidence="1">
    <location>
        <begin position="63"/>
        <end position="83"/>
    </location>
</feature>
<keyword evidence="1" id="KW-1133">Transmembrane helix</keyword>
<name>E9DDH1_COCPS</name>
<sequence>MVLSALIRRCSDAEGFTCMVSCRTHLPPALLTMICSSRLLRCKMGPIKSSFVTAPNPPFSPSLFFSLLSLFFLFSLFPSCLFFDPERWIKVREFLREKNSLRDIQSNGHIPQRGGVVGNSSSPNLLQIIG</sequence>
<dbReference type="HOGENOM" id="CLU_1937963_0_0_1"/>
<keyword evidence="1" id="KW-0472">Membrane</keyword>
<reference evidence="3" key="1">
    <citation type="journal article" date="2010" name="Genome Res.">
        <title>Population genomic sequencing of Coccidioides fungi reveals recent hybridization and transposon control.</title>
        <authorList>
            <person name="Neafsey D.E."/>
            <person name="Barker B.M."/>
            <person name="Sharpton T.J."/>
            <person name="Stajich J.E."/>
            <person name="Park D.J."/>
            <person name="Whiston E."/>
            <person name="Hung C.-Y."/>
            <person name="McMahan C."/>
            <person name="White J."/>
            <person name="Sykes S."/>
            <person name="Heiman D."/>
            <person name="Young S."/>
            <person name="Zeng Q."/>
            <person name="Abouelleil A."/>
            <person name="Aftuck L."/>
            <person name="Bessette D."/>
            <person name="Brown A."/>
            <person name="FitzGerald M."/>
            <person name="Lui A."/>
            <person name="Macdonald J.P."/>
            <person name="Priest M."/>
            <person name="Orbach M.J."/>
            <person name="Galgiani J.N."/>
            <person name="Kirkland T.N."/>
            <person name="Cole G.T."/>
            <person name="Birren B.W."/>
            <person name="Henn M.R."/>
            <person name="Taylor J.W."/>
            <person name="Rounsley S.D."/>
        </authorList>
    </citation>
    <scope>NUCLEOTIDE SEQUENCE [LARGE SCALE GENOMIC DNA]</scope>
    <source>
        <strain evidence="3">RMSCC 757 / Silveira</strain>
    </source>
</reference>
<dbReference type="AlphaFoldDB" id="E9DDH1"/>
<gene>
    <name evidence="2" type="ORF">CPSG_08133</name>
</gene>
<dbReference type="Proteomes" id="UP000002497">
    <property type="component" value="Unassembled WGS sequence"/>
</dbReference>
<accession>E9DDH1</accession>